<dbReference type="RefSeq" id="WP_085154402.1">
    <property type="nucleotide sequence ID" value="NZ_AP022612.1"/>
</dbReference>
<dbReference type="EMBL" id="AP022612">
    <property type="protein sequence ID" value="BBZ36824.1"/>
    <property type="molecule type" value="Genomic_DNA"/>
</dbReference>
<evidence type="ECO:0000313" key="2">
    <source>
        <dbReference type="Proteomes" id="UP000466931"/>
    </source>
</evidence>
<protein>
    <submittedName>
        <fullName evidence="1">Uncharacterized protein</fullName>
    </submittedName>
</protein>
<evidence type="ECO:0000313" key="1">
    <source>
        <dbReference type="EMBL" id="BBZ36824.1"/>
    </source>
</evidence>
<gene>
    <name evidence="1" type="ORF">MCNF_54290</name>
</gene>
<proteinExistence type="predicted"/>
<sequence>MSVTIRQYFCDPRGQNFVPMTPGMSYTFPNRDYIDGALELTVNWVPIFDKSMWDLIDVLWHYILGMLDRLESSDRVEGQFPDQPLKFVFERIRPGVLRVTSNPGPDRRTAVVDEEKFVDALRQAAAEFLRVMDEL</sequence>
<dbReference type="AlphaFoldDB" id="A0A7I7Y699"/>
<dbReference type="Proteomes" id="UP000466931">
    <property type="component" value="Chromosome"/>
</dbReference>
<reference evidence="1" key="2">
    <citation type="submission" date="2020-02" db="EMBL/GenBank/DDBJ databases">
        <authorList>
            <person name="Matsumoto Y."/>
            <person name="Motooka D."/>
            <person name="Nakamura S."/>
        </authorList>
    </citation>
    <scope>NUCLEOTIDE SEQUENCE</scope>
    <source>
        <strain evidence="1">JCM 13671</strain>
    </source>
</reference>
<dbReference type="OrthoDB" id="2088102at2"/>
<keyword evidence="2" id="KW-1185">Reference proteome</keyword>
<name>A0A7I7Y699_9MYCO</name>
<organism evidence="1 2">
    <name type="scientific">Mycolicibacterium confluentis</name>
    <dbReference type="NCBI Taxonomy" id="28047"/>
    <lineage>
        <taxon>Bacteria</taxon>
        <taxon>Bacillati</taxon>
        <taxon>Actinomycetota</taxon>
        <taxon>Actinomycetes</taxon>
        <taxon>Mycobacteriales</taxon>
        <taxon>Mycobacteriaceae</taxon>
        <taxon>Mycolicibacterium</taxon>
    </lineage>
</organism>
<accession>A0A7I7Y699</accession>
<reference evidence="1" key="1">
    <citation type="journal article" date="2019" name="Emerg. Microbes Infect.">
        <title>Comprehensive subspecies identification of 175 nontuberculous mycobacteria species based on 7547 genomic profiles.</title>
        <authorList>
            <person name="Matsumoto Y."/>
            <person name="Kinjo T."/>
            <person name="Motooka D."/>
            <person name="Nabeya D."/>
            <person name="Jung N."/>
            <person name="Uechi K."/>
            <person name="Horii T."/>
            <person name="Iida T."/>
            <person name="Fujita J."/>
            <person name="Nakamura S."/>
        </authorList>
    </citation>
    <scope>NUCLEOTIDE SEQUENCE [LARGE SCALE GENOMIC DNA]</scope>
    <source>
        <strain evidence="1">JCM 13671</strain>
    </source>
</reference>